<feature type="compositionally biased region" description="Polar residues" evidence="1">
    <location>
        <begin position="57"/>
        <end position="68"/>
    </location>
</feature>
<feature type="region of interest" description="Disordered" evidence="1">
    <location>
        <begin position="1"/>
        <end position="31"/>
    </location>
</feature>
<keyword evidence="3" id="KW-1185">Reference proteome</keyword>
<organism evidence="2 3">
    <name type="scientific">Ilex paraguariensis</name>
    <name type="common">yerba mate</name>
    <dbReference type="NCBI Taxonomy" id="185542"/>
    <lineage>
        <taxon>Eukaryota</taxon>
        <taxon>Viridiplantae</taxon>
        <taxon>Streptophyta</taxon>
        <taxon>Embryophyta</taxon>
        <taxon>Tracheophyta</taxon>
        <taxon>Spermatophyta</taxon>
        <taxon>Magnoliopsida</taxon>
        <taxon>eudicotyledons</taxon>
        <taxon>Gunneridae</taxon>
        <taxon>Pentapetalae</taxon>
        <taxon>asterids</taxon>
        <taxon>campanulids</taxon>
        <taxon>Aquifoliales</taxon>
        <taxon>Aquifoliaceae</taxon>
        <taxon>Ilex</taxon>
    </lineage>
</organism>
<sequence>MKEDRQPPAEISENNDRHGKESHSSFRDGHCLQWSDSDANNTWKCEESSGWPSWETLQANRGAQTVNSIKRDRHEIPETMRKLSGDSSYRKRMSPTFDEFEPQKRSRSPENCWSRSRRGRGESRSRSRDRGRSRSRSRSSGRGRSRSRSRSRSRGRERGWCRSRSRSPLSDHRREPFGWSGKRRSGLGISSQPCRDFAGGSVGEAVSAGSFIRITSITEMGTAQKMSLQKGGEVNQSMEVF</sequence>
<feature type="compositionally biased region" description="Basic residues" evidence="1">
    <location>
        <begin position="133"/>
        <end position="153"/>
    </location>
</feature>
<comment type="caution">
    <text evidence="2">The sequence shown here is derived from an EMBL/GenBank/DDBJ whole genome shotgun (WGS) entry which is preliminary data.</text>
</comment>
<feature type="compositionally biased region" description="Basic and acidic residues" evidence="1">
    <location>
        <begin position="69"/>
        <end position="84"/>
    </location>
</feature>
<feature type="compositionally biased region" description="Basic and acidic residues" evidence="1">
    <location>
        <begin position="119"/>
        <end position="132"/>
    </location>
</feature>
<protein>
    <submittedName>
        <fullName evidence="2">Uncharacterized protein</fullName>
    </submittedName>
</protein>
<dbReference type="Proteomes" id="UP001642360">
    <property type="component" value="Unassembled WGS sequence"/>
</dbReference>
<name>A0ABC8R9G2_9AQUA</name>
<evidence type="ECO:0000313" key="2">
    <source>
        <dbReference type="EMBL" id="CAK9141398.1"/>
    </source>
</evidence>
<feature type="compositionally biased region" description="Basic and acidic residues" evidence="1">
    <location>
        <begin position="14"/>
        <end position="30"/>
    </location>
</feature>
<evidence type="ECO:0000256" key="1">
    <source>
        <dbReference type="SAM" id="MobiDB-lite"/>
    </source>
</evidence>
<reference evidence="2 3" key="1">
    <citation type="submission" date="2024-02" db="EMBL/GenBank/DDBJ databases">
        <authorList>
            <person name="Vignale AGUSTIN F."/>
            <person name="Sosa J E."/>
            <person name="Modenutti C."/>
        </authorList>
    </citation>
    <scope>NUCLEOTIDE SEQUENCE [LARGE SCALE GENOMIC DNA]</scope>
</reference>
<dbReference type="AlphaFoldDB" id="A0ABC8R9G2"/>
<proteinExistence type="predicted"/>
<accession>A0ABC8R9G2</accession>
<feature type="region of interest" description="Disordered" evidence="1">
    <location>
        <begin position="57"/>
        <end position="192"/>
    </location>
</feature>
<dbReference type="EMBL" id="CAUOFW020001133">
    <property type="protein sequence ID" value="CAK9141398.1"/>
    <property type="molecule type" value="Genomic_DNA"/>
</dbReference>
<evidence type="ECO:0000313" key="3">
    <source>
        <dbReference type="Proteomes" id="UP001642360"/>
    </source>
</evidence>
<gene>
    <name evidence="2" type="ORF">ILEXP_LOCUS8981</name>
</gene>